<gene>
    <name evidence="1" type="ORF">LZ24_01054</name>
</gene>
<evidence type="ECO:0000313" key="2">
    <source>
        <dbReference type="Proteomes" id="UP000318307"/>
    </source>
</evidence>
<reference evidence="1 2" key="1">
    <citation type="submission" date="2019-07" db="EMBL/GenBank/DDBJ databases">
        <title>Genome sequencing of 100 strains of the haloalkaliphilic chemolithoautotrophic sulfur-oxidizing bacterium Thioalkalivibrio.</title>
        <authorList>
            <person name="Muyzer G."/>
        </authorList>
    </citation>
    <scope>NUCLEOTIDE SEQUENCE [LARGE SCALE GENOMIC DNA]</scope>
    <source>
        <strain evidence="1 2">ASO4-4</strain>
    </source>
</reference>
<keyword evidence="2" id="KW-1185">Reference proteome</keyword>
<dbReference type="RefSeq" id="WP_222427539.1">
    <property type="nucleotide sequence ID" value="NZ_VLLC01000006.1"/>
</dbReference>
<proteinExistence type="predicted"/>
<dbReference type="AlphaFoldDB" id="A0A562S006"/>
<comment type="caution">
    <text evidence="1">The sequence shown here is derived from an EMBL/GenBank/DDBJ whole genome shotgun (WGS) entry which is preliminary data.</text>
</comment>
<name>A0A562S006_9BACT</name>
<dbReference type="EMBL" id="VLLC01000006">
    <property type="protein sequence ID" value="TWI74114.1"/>
    <property type="molecule type" value="Genomic_DNA"/>
</dbReference>
<dbReference type="Proteomes" id="UP000318307">
    <property type="component" value="Unassembled WGS sequence"/>
</dbReference>
<dbReference type="NCBIfam" id="TIGR04258">
    <property type="entry name" value="4helix_suffix"/>
    <property type="match status" value="1"/>
</dbReference>
<dbReference type="InterPro" id="IPR026354">
    <property type="entry name" value="4helix_suffix_dom"/>
</dbReference>
<sequence length="57" mass="6588">MAIVLIKQNDDLLFRQLKALEEAFLKEGGMRERMTRMRLEARRNGGGWSKTGDAHLK</sequence>
<accession>A0A562S006</accession>
<evidence type="ECO:0000313" key="1">
    <source>
        <dbReference type="EMBL" id="TWI74114.1"/>
    </source>
</evidence>
<organism evidence="1 2">
    <name type="scientific">Desulfobotulus alkaliphilus</name>
    <dbReference type="NCBI Taxonomy" id="622671"/>
    <lineage>
        <taxon>Bacteria</taxon>
        <taxon>Pseudomonadati</taxon>
        <taxon>Thermodesulfobacteriota</taxon>
        <taxon>Desulfobacteria</taxon>
        <taxon>Desulfobacterales</taxon>
        <taxon>Desulfobacteraceae</taxon>
        <taxon>Desulfobotulus</taxon>
    </lineage>
</organism>
<protein>
    <submittedName>
        <fullName evidence="1">Four helix bundle suffix protein</fullName>
    </submittedName>
</protein>